<feature type="region of interest" description="Disordered" evidence="1">
    <location>
        <begin position="1"/>
        <end position="23"/>
    </location>
</feature>
<protein>
    <submittedName>
        <fullName evidence="2">Uncharacterized protein</fullName>
    </submittedName>
</protein>
<comment type="caution">
    <text evidence="2">The sequence shown here is derived from an EMBL/GenBank/DDBJ whole genome shotgun (WGS) entry which is preliminary data.</text>
</comment>
<gene>
    <name evidence="2" type="ORF">Cgig2_020963</name>
</gene>
<feature type="region of interest" description="Disordered" evidence="1">
    <location>
        <begin position="199"/>
        <end position="254"/>
    </location>
</feature>
<dbReference type="EMBL" id="JAKOGI010002643">
    <property type="protein sequence ID" value="KAJ8421595.1"/>
    <property type="molecule type" value="Genomic_DNA"/>
</dbReference>
<dbReference type="AlphaFoldDB" id="A0A9Q1JKJ3"/>
<proteinExistence type="predicted"/>
<feature type="compositionally biased region" description="Low complexity" evidence="1">
    <location>
        <begin position="230"/>
        <end position="240"/>
    </location>
</feature>
<reference evidence="2" key="1">
    <citation type="submission" date="2022-04" db="EMBL/GenBank/DDBJ databases">
        <title>Carnegiea gigantea Genome sequencing and assembly v2.</title>
        <authorList>
            <person name="Copetti D."/>
            <person name="Sanderson M.J."/>
            <person name="Burquez A."/>
            <person name="Wojciechowski M.F."/>
        </authorList>
    </citation>
    <scope>NUCLEOTIDE SEQUENCE</scope>
    <source>
        <strain evidence="2">SGP5-SGP5p</strain>
        <tissue evidence="2">Aerial part</tissue>
    </source>
</reference>
<evidence type="ECO:0000313" key="2">
    <source>
        <dbReference type="EMBL" id="KAJ8421595.1"/>
    </source>
</evidence>
<evidence type="ECO:0000256" key="1">
    <source>
        <dbReference type="SAM" id="MobiDB-lite"/>
    </source>
</evidence>
<accession>A0A9Q1JKJ3</accession>
<feature type="compositionally biased region" description="Basic and acidic residues" evidence="1">
    <location>
        <begin position="242"/>
        <end position="254"/>
    </location>
</feature>
<organism evidence="2 3">
    <name type="scientific">Carnegiea gigantea</name>
    <dbReference type="NCBI Taxonomy" id="171969"/>
    <lineage>
        <taxon>Eukaryota</taxon>
        <taxon>Viridiplantae</taxon>
        <taxon>Streptophyta</taxon>
        <taxon>Embryophyta</taxon>
        <taxon>Tracheophyta</taxon>
        <taxon>Spermatophyta</taxon>
        <taxon>Magnoliopsida</taxon>
        <taxon>eudicotyledons</taxon>
        <taxon>Gunneridae</taxon>
        <taxon>Pentapetalae</taxon>
        <taxon>Caryophyllales</taxon>
        <taxon>Cactineae</taxon>
        <taxon>Cactaceae</taxon>
        <taxon>Cactoideae</taxon>
        <taxon>Echinocereeae</taxon>
        <taxon>Carnegiea</taxon>
    </lineage>
</organism>
<dbReference type="OrthoDB" id="2011236at2759"/>
<evidence type="ECO:0000313" key="3">
    <source>
        <dbReference type="Proteomes" id="UP001153076"/>
    </source>
</evidence>
<sequence length="254" mass="27836">MDGSCGSQRAPLENGDKSSHHPIYRRSSSLKTLTVAPPPDSRITWIRKGKVGKGTFSYSHNDEKSCINVCKGYANFFDAMVLEKFGFDQGVPANTLSFVVSLRKQRNTMDLAQAVATLYRDGTGAKLYIPNVYLKGLCTWNYYNWWARSSTPYLSQSVQKIHQVIVNYKAILTEQIFIIDCLRLNPQSIGGPVRISKIVGNKSPKAQPTRALPKGKGTGASSKEHSIGFSAKGKSAGASSKKGKETVSESNHKS</sequence>
<dbReference type="Proteomes" id="UP001153076">
    <property type="component" value="Unassembled WGS sequence"/>
</dbReference>
<keyword evidence="3" id="KW-1185">Reference proteome</keyword>
<name>A0A9Q1JKJ3_9CARY</name>